<dbReference type="EMBL" id="JALLBG020000132">
    <property type="protein sequence ID" value="KAL3762608.1"/>
    <property type="molecule type" value="Genomic_DNA"/>
</dbReference>
<feature type="compositionally biased region" description="Gly residues" evidence="1">
    <location>
        <begin position="204"/>
        <end position="224"/>
    </location>
</feature>
<keyword evidence="4" id="KW-1185">Reference proteome</keyword>
<feature type="compositionally biased region" description="Low complexity" evidence="1">
    <location>
        <begin position="247"/>
        <end position="263"/>
    </location>
</feature>
<dbReference type="Pfam" id="PF01417">
    <property type="entry name" value="ENTH"/>
    <property type="match status" value="1"/>
</dbReference>
<gene>
    <name evidence="3" type="ORF">ACHAWU_005811</name>
</gene>
<sequence>MNLDFIKDLNIDKVRNLAEDAFNQVKPKNEVEARVYEVLSHKNWGASTTLMNEIAQDTSDYERFLIVTKLMWEAIETPRPSAWRVIFKGLTLLEHLLKNGSERCVDDARNHSHLLRNLDRFNYYEGTVDRGLGVREKSKQVLEILQDDERIREERQKARQLREKFSGRGSAASGGYSGGGGGGGDSGGGRYAGYGNSDANWASSGGGGGSRGYGESGIGSGGGRDSNRGYAGRYGEGDTAPSSAGFATSPAKKSSKSSSSSGTKVKKVKKKEKKAAEASAPEIDLFGFDAPAPASAADDGFDAFQTAPVTTHSESANDDFGDFQQIAPQTAVQFDAFGTATASSAPQPFDAFGVSQPTQPAALAQQPFDAFGASQPTQTQSMNAMNNAFGNMGLQNQQQRQMPTMAAMPPAADNDDFGDFEDAEPVTVKSTQKSSDPLSKLISLDGLSKNPKKEVKPDNTPIDFSKPLESPGGGMMGGPQQIFPQQPVLGTGQKGDVGEVFGQLLESGNKPGGGQQQMGMNAAGGMGGGMAMMGAGMGHQGMMNNTMMGGQPQGNMMMMGGQPGMMQGNMGMMGGQPGMMQGSMGMMGGQPGMMQGNMGMMGAQDQMGNTMGGQGQMNSMMGGMQGQMPQMNTMMGGSQGYMPQMNSVMGNSMGGSGTMGPNNGQKRFQ</sequence>
<dbReference type="InterPro" id="IPR008942">
    <property type="entry name" value="ENTH_VHS"/>
</dbReference>
<feature type="compositionally biased region" description="Polar residues" evidence="1">
    <location>
        <begin position="428"/>
        <end position="437"/>
    </location>
</feature>
<reference evidence="3 4" key="1">
    <citation type="submission" date="2024-10" db="EMBL/GenBank/DDBJ databases">
        <title>Updated reference genomes for cyclostephanoid diatoms.</title>
        <authorList>
            <person name="Roberts W.R."/>
            <person name="Alverson A.J."/>
        </authorList>
    </citation>
    <scope>NUCLEOTIDE SEQUENCE [LARGE SCALE GENOMIC DNA]</scope>
    <source>
        <strain evidence="3 4">AJA232-27</strain>
    </source>
</reference>
<feature type="compositionally biased region" description="Acidic residues" evidence="1">
    <location>
        <begin position="413"/>
        <end position="424"/>
    </location>
</feature>
<feature type="compositionally biased region" description="Basic and acidic residues" evidence="1">
    <location>
        <begin position="155"/>
        <end position="166"/>
    </location>
</feature>
<feature type="region of interest" description="Disordered" evidence="1">
    <location>
        <begin position="203"/>
        <end position="273"/>
    </location>
</feature>
<feature type="domain" description="ENTH" evidence="2">
    <location>
        <begin position="23"/>
        <end position="155"/>
    </location>
</feature>
<dbReference type="AlphaFoldDB" id="A0ABD3MIB1"/>
<dbReference type="CDD" id="cd03571">
    <property type="entry name" value="ENTH"/>
    <property type="match status" value="1"/>
</dbReference>
<dbReference type="Gene3D" id="1.25.40.90">
    <property type="match status" value="1"/>
</dbReference>
<dbReference type="SUPFAM" id="SSF48464">
    <property type="entry name" value="ENTH/VHS domain"/>
    <property type="match status" value="1"/>
</dbReference>
<feature type="region of interest" description="Disordered" evidence="1">
    <location>
        <begin position="155"/>
        <end position="183"/>
    </location>
</feature>
<name>A0ABD3MIB1_9STRA</name>
<organism evidence="3 4">
    <name type="scientific">Discostella pseudostelligera</name>
    <dbReference type="NCBI Taxonomy" id="259834"/>
    <lineage>
        <taxon>Eukaryota</taxon>
        <taxon>Sar</taxon>
        <taxon>Stramenopiles</taxon>
        <taxon>Ochrophyta</taxon>
        <taxon>Bacillariophyta</taxon>
        <taxon>Coscinodiscophyceae</taxon>
        <taxon>Thalassiosirophycidae</taxon>
        <taxon>Stephanodiscales</taxon>
        <taxon>Stephanodiscaceae</taxon>
        <taxon>Discostella</taxon>
    </lineage>
</organism>
<proteinExistence type="predicted"/>
<dbReference type="InterPro" id="IPR013809">
    <property type="entry name" value="ENTH"/>
</dbReference>
<comment type="caution">
    <text evidence="3">The sequence shown here is derived from an EMBL/GenBank/DDBJ whole genome shotgun (WGS) entry which is preliminary data.</text>
</comment>
<evidence type="ECO:0000259" key="2">
    <source>
        <dbReference type="PROSITE" id="PS50942"/>
    </source>
</evidence>
<dbReference type="PANTHER" id="PTHR12276:SF45">
    <property type="entry name" value="CLATHRIN INTERACTOR 1"/>
    <property type="match status" value="1"/>
</dbReference>
<feature type="region of interest" description="Disordered" evidence="1">
    <location>
        <begin position="413"/>
        <end position="463"/>
    </location>
</feature>
<dbReference type="GO" id="GO:0012505">
    <property type="term" value="C:endomembrane system"/>
    <property type="evidence" value="ECO:0007669"/>
    <property type="project" value="UniProtKB-ARBA"/>
</dbReference>
<dbReference type="Proteomes" id="UP001530293">
    <property type="component" value="Unassembled WGS sequence"/>
</dbReference>
<dbReference type="PANTHER" id="PTHR12276">
    <property type="entry name" value="EPSIN/ENT-RELATED"/>
    <property type="match status" value="1"/>
</dbReference>
<dbReference type="PROSITE" id="PS50942">
    <property type="entry name" value="ENTH"/>
    <property type="match status" value="1"/>
</dbReference>
<dbReference type="SMART" id="SM00273">
    <property type="entry name" value="ENTH"/>
    <property type="match status" value="1"/>
</dbReference>
<dbReference type="FunFam" id="1.25.40.90:FF:000006">
    <property type="entry name" value="Clathrin interactor 1"/>
    <property type="match status" value="1"/>
</dbReference>
<protein>
    <recommendedName>
        <fullName evidence="2">ENTH domain-containing protein</fullName>
    </recommendedName>
</protein>
<evidence type="ECO:0000313" key="3">
    <source>
        <dbReference type="EMBL" id="KAL3762608.1"/>
    </source>
</evidence>
<accession>A0ABD3MIB1</accession>
<feature type="compositionally biased region" description="Basic residues" evidence="1">
    <location>
        <begin position="264"/>
        <end position="273"/>
    </location>
</feature>
<evidence type="ECO:0000256" key="1">
    <source>
        <dbReference type="SAM" id="MobiDB-lite"/>
    </source>
</evidence>
<dbReference type="GO" id="GO:0005737">
    <property type="term" value="C:cytoplasm"/>
    <property type="evidence" value="ECO:0007669"/>
    <property type="project" value="UniProtKB-ARBA"/>
</dbReference>
<evidence type="ECO:0000313" key="4">
    <source>
        <dbReference type="Proteomes" id="UP001530293"/>
    </source>
</evidence>